<proteinExistence type="predicted"/>
<dbReference type="Pfam" id="PF12007">
    <property type="entry name" value="DUF3501"/>
    <property type="match status" value="1"/>
</dbReference>
<evidence type="ECO:0000313" key="1">
    <source>
        <dbReference type="EMBL" id="VAX03636.1"/>
    </source>
</evidence>
<organism evidence="1">
    <name type="scientific">hydrothermal vent metagenome</name>
    <dbReference type="NCBI Taxonomy" id="652676"/>
    <lineage>
        <taxon>unclassified sequences</taxon>
        <taxon>metagenomes</taxon>
        <taxon>ecological metagenomes</taxon>
    </lineage>
</organism>
<gene>
    <name evidence="1" type="ORF">MNBD_GAMMA20-907</name>
</gene>
<dbReference type="InterPro" id="IPR021890">
    <property type="entry name" value="DUF3501"/>
</dbReference>
<protein>
    <recommendedName>
        <fullName evidence="2">DUF3501 domain-containing protein</fullName>
    </recommendedName>
</protein>
<dbReference type="EMBL" id="UOFU01000339">
    <property type="protein sequence ID" value="VAX03636.1"/>
    <property type="molecule type" value="Genomic_DNA"/>
</dbReference>
<sequence>MPTAFRRHWTPSTIEWPCRGVAAVPSRSPLILSSYPMKKLTREDLLSLEQYAAQRAVFRNRVIAHKRMRRIVLGDNASLHFEDCLTIQYQVQEMLRIECIFEADKIQDELDTYNPLIPDGSNLKATLMLEYVDPQQRREALAVLVGVEHQIWLQVMGHPVVRAIADEDLPRSNPYKTSAVHFLRFELEPAMVTSLRQGMTLSMGCNHPAYRVRADVLPTDIRVSLAGDLMDSSSVP</sequence>
<dbReference type="AlphaFoldDB" id="A0A3B1ACZ4"/>
<accession>A0A3B1ACZ4</accession>
<name>A0A3B1ACZ4_9ZZZZ</name>
<reference evidence="1" key="1">
    <citation type="submission" date="2018-06" db="EMBL/GenBank/DDBJ databases">
        <authorList>
            <person name="Zhirakovskaya E."/>
        </authorList>
    </citation>
    <scope>NUCLEOTIDE SEQUENCE</scope>
</reference>
<evidence type="ECO:0008006" key="2">
    <source>
        <dbReference type="Google" id="ProtNLM"/>
    </source>
</evidence>